<reference evidence="1 2" key="1">
    <citation type="submission" date="2009-02" db="EMBL/GenBank/DDBJ databases">
        <authorList>
            <person name="Fulton L."/>
            <person name="Clifton S."/>
            <person name="Fulton B."/>
            <person name="Xu J."/>
            <person name="Minx P."/>
            <person name="Pepin K.H."/>
            <person name="Johnson M."/>
            <person name="Bhonagiri V."/>
            <person name="Nash W.E."/>
            <person name="Mardis E.R."/>
            <person name="Wilson R.K."/>
        </authorList>
    </citation>
    <scope>NUCLEOTIDE SEQUENCE [LARGE SCALE GENOMIC DNA]</scope>
    <source>
        <strain evidence="1 2">ATCC 27758</strain>
    </source>
</reference>
<dbReference type="AlphaFoldDB" id="C0B4Q1"/>
<name>C0B4Q1_9FIRM</name>
<dbReference type="HOGENOM" id="CLU_3182506_0_0_9"/>
<accession>C0B4Q1</accession>
<comment type="caution">
    <text evidence="1">The sequence shown here is derived from an EMBL/GenBank/DDBJ whole genome shotgun (WGS) entry which is preliminary data.</text>
</comment>
<dbReference type="Proteomes" id="UP000003793">
    <property type="component" value="Unassembled WGS sequence"/>
</dbReference>
<dbReference type="EMBL" id="ABVR01000026">
    <property type="protein sequence ID" value="EEG91626.1"/>
    <property type="molecule type" value="Genomic_DNA"/>
</dbReference>
<evidence type="ECO:0000313" key="1">
    <source>
        <dbReference type="EMBL" id="EEG91626.1"/>
    </source>
</evidence>
<proteinExistence type="predicted"/>
<organism evidence="1 2">
    <name type="scientific">Coprococcus comes ATCC 27758</name>
    <dbReference type="NCBI Taxonomy" id="470146"/>
    <lineage>
        <taxon>Bacteria</taxon>
        <taxon>Bacillati</taxon>
        <taxon>Bacillota</taxon>
        <taxon>Clostridia</taxon>
        <taxon>Lachnospirales</taxon>
        <taxon>Lachnospiraceae</taxon>
        <taxon>Coprococcus</taxon>
    </lineage>
</organism>
<gene>
    <name evidence="1" type="ORF">COPCOM_00111</name>
</gene>
<sequence>MKIYFLRSCSYNICKWIYLGILKIYQKNVIMRCCIFERIDRKDRSK</sequence>
<evidence type="ECO:0000313" key="2">
    <source>
        <dbReference type="Proteomes" id="UP000003793"/>
    </source>
</evidence>
<protein>
    <submittedName>
        <fullName evidence="1">Uncharacterized protein</fullName>
    </submittedName>
</protein>
<reference evidence="1 2" key="2">
    <citation type="submission" date="2009-03" db="EMBL/GenBank/DDBJ databases">
        <title>Draft genome sequence of Coprococcus comes (ATCC 27758).</title>
        <authorList>
            <person name="Sudarsanam P."/>
            <person name="Ley R."/>
            <person name="Guruge J."/>
            <person name="Turnbaugh P.J."/>
            <person name="Mahowald M."/>
            <person name="Liep D."/>
            <person name="Gordon J."/>
        </authorList>
    </citation>
    <scope>NUCLEOTIDE SEQUENCE [LARGE SCALE GENOMIC DNA]</scope>
    <source>
        <strain evidence="1 2">ATCC 27758</strain>
    </source>
</reference>